<evidence type="ECO:0000313" key="2">
    <source>
        <dbReference type="EMBL" id="KAJ0974300.1"/>
    </source>
</evidence>
<keyword evidence="1" id="KW-0732">Signal</keyword>
<dbReference type="EMBL" id="JAGGNH010000004">
    <property type="protein sequence ID" value="KAJ0974300.1"/>
    <property type="molecule type" value="Genomic_DNA"/>
</dbReference>
<dbReference type="AlphaFoldDB" id="A0A9D5CJM5"/>
<dbReference type="PANTHER" id="PTHR36481">
    <property type="entry name" value="EXPRESSED PROTEIN"/>
    <property type="match status" value="1"/>
</dbReference>
<name>A0A9D5CJM5_9LILI</name>
<dbReference type="OrthoDB" id="687840at2759"/>
<reference evidence="2" key="1">
    <citation type="submission" date="2021-03" db="EMBL/GenBank/DDBJ databases">
        <authorList>
            <person name="Li Z."/>
            <person name="Yang C."/>
        </authorList>
    </citation>
    <scope>NUCLEOTIDE SEQUENCE</scope>
    <source>
        <strain evidence="2">Dzin_1.0</strain>
        <tissue evidence="2">Leaf</tissue>
    </source>
</reference>
<dbReference type="InterPro" id="IPR036426">
    <property type="entry name" value="Bulb-type_lectin_dom_sf"/>
</dbReference>
<accession>A0A9D5CJM5</accession>
<organism evidence="2 3">
    <name type="scientific">Dioscorea zingiberensis</name>
    <dbReference type="NCBI Taxonomy" id="325984"/>
    <lineage>
        <taxon>Eukaryota</taxon>
        <taxon>Viridiplantae</taxon>
        <taxon>Streptophyta</taxon>
        <taxon>Embryophyta</taxon>
        <taxon>Tracheophyta</taxon>
        <taxon>Spermatophyta</taxon>
        <taxon>Magnoliopsida</taxon>
        <taxon>Liliopsida</taxon>
        <taxon>Dioscoreales</taxon>
        <taxon>Dioscoreaceae</taxon>
        <taxon>Dioscorea</taxon>
    </lineage>
</organism>
<feature type="chain" id="PRO_5039284427" description="Bulb-type lectin domain-containing protein" evidence="1">
    <location>
        <begin position="23"/>
        <end position="261"/>
    </location>
</feature>
<dbReference type="Gene3D" id="2.90.10.10">
    <property type="entry name" value="Bulb-type lectin domain"/>
    <property type="match status" value="1"/>
</dbReference>
<evidence type="ECO:0000313" key="3">
    <source>
        <dbReference type="Proteomes" id="UP001085076"/>
    </source>
</evidence>
<gene>
    <name evidence="2" type="ORF">J5N97_016265</name>
</gene>
<dbReference type="Proteomes" id="UP001085076">
    <property type="component" value="Miscellaneous, Linkage group lg04"/>
</dbReference>
<dbReference type="PANTHER" id="PTHR36481:SF2">
    <property type="entry name" value="EXPRESSED PROTEIN"/>
    <property type="match status" value="1"/>
</dbReference>
<proteinExistence type="predicted"/>
<protein>
    <recommendedName>
        <fullName evidence="4">Bulb-type lectin domain-containing protein</fullName>
    </recommendedName>
</protein>
<evidence type="ECO:0000256" key="1">
    <source>
        <dbReference type="SAM" id="SignalP"/>
    </source>
</evidence>
<feature type="signal peptide" evidence="1">
    <location>
        <begin position="1"/>
        <end position="22"/>
    </location>
</feature>
<reference evidence="2" key="2">
    <citation type="journal article" date="2022" name="Hortic Res">
        <title>The genome of Dioscorea zingiberensis sheds light on the biosynthesis, origin and evolution of the medicinally important diosgenin saponins.</title>
        <authorList>
            <person name="Li Y."/>
            <person name="Tan C."/>
            <person name="Li Z."/>
            <person name="Guo J."/>
            <person name="Li S."/>
            <person name="Chen X."/>
            <person name="Wang C."/>
            <person name="Dai X."/>
            <person name="Yang H."/>
            <person name="Song W."/>
            <person name="Hou L."/>
            <person name="Xu J."/>
            <person name="Tong Z."/>
            <person name="Xu A."/>
            <person name="Yuan X."/>
            <person name="Wang W."/>
            <person name="Yang Q."/>
            <person name="Chen L."/>
            <person name="Sun Z."/>
            <person name="Wang K."/>
            <person name="Pan B."/>
            <person name="Chen J."/>
            <person name="Bao Y."/>
            <person name="Liu F."/>
            <person name="Qi X."/>
            <person name="Gang D.R."/>
            <person name="Wen J."/>
            <person name="Li J."/>
        </authorList>
    </citation>
    <scope>NUCLEOTIDE SEQUENCE</scope>
    <source>
        <strain evidence="2">Dzin_1.0</strain>
    </source>
</reference>
<comment type="caution">
    <text evidence="2">The sequence shown here is derived from an EMBL/GenBank/DDBJ whole genome shotgun (WGS) entry which is preliminary data.</text>
</comment>
<dbReference type="SUPFAM" id="SSF51110">
    <property type="entry name" value="alpha-D-mannose-specific plant lectins"/>
    <property type="match status" value="1"/>
</dbReference>
<sequence>MKKSFRALILFLSLSISSFILTLSITTPSGTIERITKQQILASIPPATADNSQPFLSSPSGKYTAYLFRHETAPAAGGFGNDFCYIQVQETSSGQSLWESECAPVSTENSCSLIFDENGLDVFDGSTPAWDTGAENENLKTLQLVDEGDMRIVDRDGELAWKASDDPRANQGCGLPGSAGLAPDSPPFAKPLGGDVNLPFGQGSQGGQNTAGLGFNQQEQQPVGFNGQPLVDNTAFDSGCSRGAFGWFVGVSLGLVVLMVD</sequence>
<keyword evidence="3" id="KW-1185">Reference proteome</keyword>
<evidence type="ECO:0008006" key="4">
    <source>
        <dbReference type="Google" id="ProtNLM"/>
    </source>
</evidence>